<gene>
    <name evidence="7" type="ORF">Scep_000653</name>
</gene>
<evidence type="ECO:0000313" key="8">
    <source>
        <dbReference type="Proteomes" id="UP001419268"/>
    </source>
</evidence>
<dbReference type="GO" id="GO:0005634">
    <property type="term" value="C:nucleus"/>
    <property type="evidence" value="ECO:0007669"/>
    <property type="project" value="TreeGrafter"/>
</dbReference>
<keyword evidence="2 6" id="KW-0808">Transferase</keyword>
<dbReference type="Pfam" id="PF06090">
    <property type="entry name" value="Ins_P5_2-kin"/>
    <property type="match status" value="1"/>
</dbReference>
<dbReference type="InterPro" id="IPR009286">
    <property type="entry name" value="Ins_P5_2-kin"/>
</dbReference>
<evidence type="ECO:0000256" key="6">
    <source>
        <dbReference type="RuleBase" id="RU364126"/>
    </source>
</evidence>
<accession>A0AAP0L6G4</accession>
<keyword evidence="3 6" id="KW-0547">Nucleotide-binding</keyword>
<dbReference type="PANTHER" id="PTHR14456:SF2">
    <property type="entry name" value="INOSITOL-PENTAKISPHOSPHATE 2-KINASE"/>
    <property type="match status" value="1"/>
</dbReference>
<dbReference type="Proteomes" id="UP001419268">
    <property type="component" value="Unassembled WGS sequence"/>
</dbReference>
<proteinExistence type="predicted"/>
<organism evidence="7 8">
    <name type="scientific">Stephania cephalantha</name>
    <dbReference type="NCBI Taxonomy" id="152367"/>
    <lineage>
        <taxon>Eukaryota</taxon>
        <taxon>Viridiplantae</taxon>
        <taxon>Streptophyta</taxon>
        <taxon>Embryophyta</taxon>
        <taxon>Tracheophyta</taxon>
        <taxon>Spermatophyta</taxon>
        <taxon>Magnoliopsida</taxon>
        <taxon>Ranunculales</taxon>
        <taxon>Menispermaceae</taxon>
        <taxon>Menispermoideae</taxon>
        <taxon>Cissampelideae</taxon>
        <taxon>Stephania</taxon>
    </lineage>
</organism>
<evidence type="ECO:0000256" key="4">
    <source>
        <dbReference type="ARBA" id="ARBA00022777"/>
    </source>
</evidence>
<dbReference type="GO" id="GO:0005524">
    <property type="term" value="F:ATP binding"/>
    <property type="evidence" value="ECO:0007669"/>
    <property type="project" value="UniProtKB-KW"/>
</dbReference>
<dbReference type="AlphaFoldDB" id="A0AAP0L6G4"/>
<evidence type="ECO:0000256" key="1">
    <source>
        <dbReference type="ARBA" id="ARBA00012023"/>
    </source>
</evidence>
<comment type="caution">
    <text evidence="7">The sequence shown here is derived from an EMBL/GenBank/DDBJ whole genome shotgun (WGS) entry which is preliminary data.</text>
</comment>
<dbReference type="PANTHER" id="PTHR14456">
    <property type="entry name" value="INOSITOL POLYPHOSPHATE KINASE 1"/>
    <property type="match status" value="1"/>
</dbReference>
<evidence type="ECO:0000256" key="3">
    <source>
        <dbReference type="ARBA" id="ARBA00022741"/>
    </source>
</evidence>
<dbReference type="InterPro" id="IPR043001">
    <property type="entry name" value="IP5_2-K_N_lobe"/>
</dbReference>
<dbReference type="Gene3D" id="3.30.200.110">
    <property type="entry name" value="Inositol-pentakisphosphate 2-kinase, N-lobe"/>
    <property type="match status" value="1"/>
</dbReference>
<dbReference type="GO" id="GO:0032958">
    <property type="term" value="P:inositol phosphate biosynthetic process"/>
    <property type="evidence" value="ECO:0007669"/>
    <property type="project" value="TreeGrafter"/>
</dbReference>
<evidence type="ECO:0000256" key="2">
    <source>
        <dbReference type="ARBA" id="ARBA00022679"/>
    </source>
</evidence>
<sequence length="460" mass="51523">MPENGELRDSICSNNGVVLLLEEADAANWVYRGEGAANVVLGYAGSSPAFVGKVIRIQKSPRSTAKCTAETSTLSTHENLLWKEYIMSSTSKEISQLLFVQNVMVPLLGSEHVDPGMHVPVSRVFLEAVEKNILGQRPPWRVEGGKVNTLSDTALLISDHSIFPHGGHQETRCISIEIKPKCGFLPCSRFIAEDNDTKRCITRFQMHQVLKLHQGEISQLSDYNPLDLFSGSHNRINKAIKALFTTPQNNFRIFVNGSLVYGGLGCSADSSNFDRGGELEDMLEGIIQADHGQRLETFLLLIGETIFSSRVLAPLLEAQKLDSLDIEGAIHAYYNIMSQPCHVCGDLVDSKTLQMYQSLHSISLEESVKIVRDYLIAATAKDCSLMISFRAREHENYVSPHGKVYLESTNQSFDYKAYFIDLDMKPLKKMTHYHELDKKIIHCFKQNEMQQGPSSLCNRY</sequence>
<evidence type="ECO:0000313" key="7">
    <source>
        <dbReference type="EMBL" id="KAK9165462.1"/>
    </source>
</evidence>
<comment type="domain">
    <text evidence="6">The EXKPK motif is conserved in inositol-pentakisphosphate 2-kinases of both family 1 and 2.</text>
</comment>
<dbReference type="GO" id="GO:0035299">
    <property type="term" value="F:inositol-1,3,4,5,6-pentakisphosphate 2-kinase activity"/>
    <property type="evidence" value="ECO:0007669"/>
    <property type="project" value="UniProtKB-EC"/>
</dbReference>
<reference evidence="7 8" key="1">
    <citation type="submission" date="2024-01" db="EMBL/GenBank/DDBJ databases">
        <title>Genome assemblies of Stephania.</title>
        <authorList>
            <person name="Yang L."/>
        </authorList>
    </citation>
    <scope>NUCLEOTIDE SEQUENCE [LARGE SCALE GENOMIC DNA]</scope>
    <source>
        <strain evidence="7">JXDWG</strain>
        <tissue evidence="7">Leaf</tissue>
    </source>
</reference>
<protein>
    <recommendedName>
        <fullName evidence="1 6">Inositol-pentakisphosphate 2-kinase</fullName>
        <ecNumber evidence="1 6">2.7.1.158</ecNumber>
    </recommendedName>
</protein>
<dbReference type="EC" id="2.7.1.158" evidence="1 6"/>
<keyword evidence="8" id="KW-1185">Reference proteome</keyword>
<dbReference type="EMBL" id="JBBNAG010000001">
    <property type="protein sequence ID" value="KAK9165462.1"/>
    <property type="molecule type" value="Genomic_DNA"/>
</dbReference>
<keyword evidence="4 6" id="KW-0418">Kinase</keyword>
<evidence type="ECO:0000256" key="5">
    <source>
        <dbReference type="ARBA" id="ARBA00022840"/>
    </source>
</evidence>
<comment type="catalytic activity">
    <reaction evidence="6">
        <text>1D-myo-inositol 1,3,4,5,6-pentakisphosphate + ATP = 1D-myo-inositol hexakisphosphate + ADP + H(+)</text>
        <dbReference type="Rhea" id="RHEA:20313"/>
        <dbReference type="ChEBI" id="CHEBI:15378"/>
        <dbReference type="ChEBI" id="CHEBI:30616"/>
        <dbReference type="ChEBI" id="CHEBI:57733"/>
        <dbReference type="ChEBI" id="CHEBI:58130"/>
        <dbReference type="ChEBI" id="CHEBI:456216"/>
        <dbReference type="EC" id="2.7.1.158"/>
    </reaction>
</comment>
<comment type="function">
    <text evidence="6">Phosphorylates Ins(1,3,4,5,6)P5 at position 2 to form Ins(1,2,3,4,5,6)P6 (InsP6 or phytate).</text>
</comment>
<keyword evidence="5 6" id="KW-0067">ATP-binding</keyword>
<name>A0AAP0L6G4_9MAGN</name>